<dbReference type="InterPro" id="IPR051125">
    <property type="entry name" value="ABC-4/HrtB_transporter"/>
</dbReference>
<evidence type="ECO:0000259" key="8">
    <source>
        <dbReference type="Pfam" id="PF02687"/>
    </source>
</evidence>
<evidence type="ECO:0000256" key="4">
    <source>
        <dbReference type="ARBA" id="ARBA00022692"/>
    </source>
</evidence>
<keyword evidence="3" id="KW-1003">Cell membrane</keyword>
<evidence type="ECO:0000313" key="9">
    <source>
        <dbReference type="EMBL" id="MCU4974925.1"/>
    </source>
</evidence>
<comment type="caution">
    <text evidence="9">The sequence shown here is derived from an EMBL/GenBank/DDBJ whole genome shotgun (WGS) entry which is preliminary data.</text>
</comment>
<protein>
    <submittedName>
        <fullName evidence="9">ABC transporter permease</fullName>
    </submittedName>
</protein>
<evidence type="ECO:0000256" key="6">
    <source>
        <dbReference type="ARBA" id="ARBA00023136"/>
    </source>
</evidence>
<feature type="domain" description="ABC3 transporter permease C-terminal" evidence="8">
    <location>
        <begin position="280"/>
        <end position="391"/>
    </location>
</feature>
<organism evidence="9 10">
    <name type="scientific">Natronoglomus mannanivorans</name>
    <dbReference type="NCBI Taxonomy" id="2979990"/>
    <lineage>
        <taxon>Archaea</taxon>
        <taxon>Methanobacteriati</taxon>
        <taxon>Methanobacteriota</taxon>
        <taxon>Stenosarchaea group</taxon>
        <taxon>Halobacteria</taxon>
        <taxon>Halobacteriales</taxon>
        <taxon>Natrialbaceae</taxon>
        <taxon>Natronoglomus</taxon>
    </lineage>
</organism>
<keyword evidence="4 7" id="KW-0812">Transmembrane</keyword>
<name>A0ABT2QJ15_9EURY</name>
<gene>
    <name evidence="9" type="ORF">OB955_19580</name>
</gene>
<feature type="transmembrane region" description="Helical" evidence="7">
    <location>
        <begin position="274"/>
        <end position="302"/>
    </location>
</feature>
<proteinExistence type="predicted"/>
<evidence type="ECO:0000256" key="7">
    <source>
        <dbReference type="SAM" id="Phobius"/>
    </source>
</evidence>
<keyword evidence="2" id="KW-0813">Transport</keyword>
<comment type="subcellular location">
    <subcellularLocation>
        <location evidence="1">Cell membrane</location>
        <topology evidence="1">Multi-pass membrane protein</topology>
    </subcellularLocation>
</comment>
<dbReference type="EMBL" id="JAOPKB010000014">
    <property type="protein sequence ID" value="MCU4974925.1"/>
    <property type="molecule type" value="Genomic_DNA"/>
</dbReference>
<dbReference type="RefSeq" id="WP_338008817.1">
    <property type="nucleotide sequence ID" value="NZ_JAOPKB010000014.1"/>
</dbReference>
<evidence type="ECO:0000256" key="5">
    <source>
        <dbReference type="ARBA" id="ARBA00022989"/>
    </source>
</evidence>
<reference evidence="9 10" key="1">
    <citation type="submission" date="2022-09" db="EMBL/GenBank/DDBJ databases">
        <title>Enrichment on poylsaccharides allowed isolation of novel metabolic and taxonomic groups of Haloarchaea.</title>
        <authorList>
            <person name="Sorokin D.Y."/>
            <person name="Elcheninov A.G."/>
            <person name="Khizhniak T.V."/>
            <person name="Kolganova T.V."/>
            <person name="Kublanov I.V."/>
        </authorList>
    </citation>
    <scope>NUCLEOTIDE SEQUENCE [LARGE SCALE GENOMIC DNA]</scope>
    <source>
        <strain evidence="9 10">AArc-m2/3/4</strain>
    </source>
</reference>
<accession>A0ABT2QJ15</accession>
<feature type="transmembrane region" description="Helical" evidence="7">
    <location>
        <begin position="35"/>
        <end position="57"/>
    </location>
</feature>
<feature type="transmembrane region" description="Helical" evidence="7">
    <location>
        <begin position="323"/>
        <end position="349"/>
    </location>
</feature>
<keyword evidence="5 7" id="KW-1133">Transmembrane helix</keyword>
<dbReference type="Pfam" id="PF02687">
    <property type="entry name" value="FtsX"/>
    <property type="match status" value="1"/>
</dbReference>
<dbReference type="InterPro" id="IPR003838">
    <property type="entry name" value="ABC3_permease_C"/>
</dbReference>
<feature type="transmembrane region" description="Helical" evidence="7">
    <location>
        <begin position="369"/>
        <end position="392"/>
    </location>
</feature>
<sequence>MSLRTLLARWYGVAAVGMRRTLARTTHTARQRVRFSVLGVAVAITLLLVVTGIGMGLTGGTTVQDDGIDYWIVPESGGSSSPLVSTDAPQFGSVHETAETIRATEGVDSVSPVLSQVLRVSSAESTEYVLVVGIVNDGGVDQISGVNVTGLSHHDPYYNDGEWTGEVALSRSAGATLDATEGDQLTIGGNTSFAVTSVDGDTSSAVGDVPTAVVQLSELQTLTGATAHDSADQFVVGTNDPAVRADLEDVYPSSTVNSRSEMTASQTMDSDLSVALALTAFVVAISIGTLFVVTTMGLELVADRTQLATMSAIGLSSRTQLGIIAVQILATTAIGGIVGAIGGLAGIRLTNELAMRTLTSEPIAFSHPIFGLYGVVVAVLIGICSLPVLLLVTRRVTGGVPQ</sequence>
<evidence type="ECO:0000313" key="10">
    <source>
        <dbReference type="Proteomes" id="UP001320972"/>
    </source>
</evidence>
<keyword evidence="10" id="KW-1185">Reference proteome</keyword>
<keyword evidence="6 7" id="KW-0472">Membrane</keyword>
<dbReference type="Proteomes" id="UP001320972">
    <property type="component" value="Unassembled WGS sequence"/>
</dbReference>
<evidence type="ECO:0000256" key="2">
    <source>
        <dbReference type="ARBA" id="ARBA00022448"/>
    </source>
</evidence>
<dbReference type="PANTHER" id="PTHR43738:SF1">
    <property type="entry name" value="HEMIN TRANSPORT SYSTEM PERMEASE PROTEIN HRTB-RELATED"/>
    <property type="match status" value="1"/>
</dbReference>
<evidence type="ECO:0000256" key="1">
    <source>
        <dbReference type="ARBA" id="ARBA00004651"/>
    </source>
</evidence>
<evidence type="ECO:0000256" key="3">
    <source>
        <dbReference type="ARBA" id="ARBA00022475"/>
    </source>
</evidence>
<dbReference type="PANTHER" id="PTHR43738">
    <property type="entry name" value="ABC TRANSPORTER, MEMBRANE PROTEIN"/>
    <property type="match status" value="1"/>
</dbReference>